<dbReference type="GeneID" id="16512268"/>
<evidence type="ECO:0000256" key="1">
    <source>
        <dbReference type="SAM" id="MobiDB-lite"/>
    </source>
</evidence>
<evidence type="ECO:0000313" key="3">
    <source>
        <dbReference type="Proteomes" id="UP000201566"/>
    </source>
</evidence>
<dbReference type="InterPro" id="IPR036770">
    <property type="entry name" value="Ankyrin_rpt-contain_sf"/>
</dbReference>
<dbReference type="RefSeq" id="YP_008319458.1">
    <property type="nucleotide sequence ID" value="NC_021858.1"/>
</dbReference>
<gene>
    <name evidence="2" type="ORF">pdul_cds_647</name>
</gene>
<organism evidence="2 3">
    <name type="scientific">Pandoravirus dulcis</name>
    <dbReference type="NCBI Taxonomy" id="1349409"/>
    <lineage>
        <taxon>Viruses</taxon>
        <taxon>Pandoravirus</taxon>
    </lineage>
</organism>
<accession>S4VY19</accession>
<dbReference type="SUPFAM" id="SSF48403">
    <property type="entry name" value="Ankyrin repeat"/>
    <property type="match status" value="1"/>
</dbReference>
<dbReference type="Proteomes" id="UP000201566">
    <property type="component" value="Segment"/>
</dbReference>
<evidence type="ECO:0008006" key="4">
    <source>
        <dbReference type="Google" id="ProtNLM"/>
    </source>
</evidence>
<feature type="region of interest" description="Disordered" evidence="1">
    <location>
        <begin position="1"/>
        <end position="31"/>
    </location>
</feature>
<name>S4VY19_9VIRU</name>
<evidence type="ECO:0000313" key="2">
    <source>
        <dbReference type="EMBL" id="AGO82789.1"/>
    </source>
</evidence>
<dbReference type="KEGG" id="vg:16512268"/>
<dbReference type="EMBL" id="KC977570">
    <property type="protein sequence ID" value="AGO82789.1"/>
    <property type="molecule type" value="Genomic_DNA"/>
</dbReference>
<proteinExistence type="predicted"/>
<sequence>MRQKVVRRGRPRGPTAAATRVRKQGGRPRAPPGCLTYRRKARQPLTRLLPVEMLAEIARWTDDGTFGACLLASRDLALAFAREAVRRRAWLAQPLRQLAAHGDTQGLAWARRRACAQGRPHFRFGHACFHAAAGAGRLATLRWLYADQRRHGLATCCSTTSVLCKAAEGDHVDVVAWMLASMGALCSVAHAVNAAIQRGASRVFALLCRHAGGTGFVDRQACKHATGVDVLVALDRRGLLDPDDMGSLLRAAPRDRPDSVDSGVASIEWLCRSAFGDRCDWNRCDVRSALGTIIQFGVSRVADWRRMVDTVTLRVHSTDLWTDILYAATRLDAVDVVGRAWPLATPNADTVGSIAAGSGSADVLDWLTTRCRATLADHGLAWAKAAANHRRWGLAHRLYAETAATVTHPRRLADAATALYRSAIASGDVPALERIRVVCGDVLTESAERASFHAAFTREARSFYFEHHAMIAYACAHVPDVVAQMTNKIGSEFSDAPAGVFASLLTAAPRVRYGTSLVYSLLASGRDDIAAVLLAARKDLADRIDECPAKASTRVRALLHRECTEVERLCEWMRRDDSQACGLVVAAMALGPDACGTLLWEAAREGRYDVAVDCGALADLCSPGAVCGAGLAALRYGRLDLARRLFARAAARGCTPEPIQLSGTLGRARERSLGEGEGDNATVDQPSAYEIAAYAATLRPTTASPTARDVANAVAVLAHGDVACGLAILGGVLSDALHGSLSKQEIGHAFTMGRLDGLACLWRASGPLAAEVVAAIAEKTEAADPARIKATLESCARFVSAIS</sequence>
<feature type="compositionally biased region" description="Basic residues" evidence="1">
    <location>
        <begin position="1"/>
        <end position="11"/>
    </location>
</feature>
<protein>
    <recommendedName>
        <fullName evidence="4">Ankyrin repeat domain containing protein</fullName>
    </recommendedName>
</protein>
<reference evidence="2 3" key="1">
    <citation type="journal article" date="2013" name="Science">
        <title>Pandoraviruses: amoeba viruses with genomes up to 2.5 Mb reaching that of parasitic eukaryotes.</title>
        <authorList>
            <person name="Philippe N."/>
            <person name="Legendre M."/>
            <person name="Doutre G."/>
            <person name="Coute Y."/>
            <person name="Poirot O."/>
            <person name="Lescot M."/>
            <person name="Arslan D."/>
            <person name="Seltzer V."/>
            <person name="Bertaux L."/>
            <person name="Bruley C."/>
            <person name="Garin J."/>
            <person name="Claverie J.M."/>
            <person name="Abergel C."/>
        </authorList>
    </citation>
    <scope>NUCLEOTIDE SEQUENCE [LARGE SCALE GENOMIC DNA]</scope>
    <source>
        <strain evidence="2">Melbourne</strain>
    </source>
</reference>